<evidence type="ECO:0000256" key="8">
    <source>
        <dbReference type="RuleBase" id="RU363075"/>
    </source>
</evidence>
<dbReference type="EC" id="2.4.1.-" evidence="8"/>
<evidence type="ECO:0000259" key="9">
    <source>
        <dbReference type="Pfam" id="PF00004"/>
    </source>
</evidence>
<dbReference type="GO" id="GO:0005524">
    <property type="term" value="F:ATP binding"/>
    <property type="evidence" value="ECO:0007669"/>
    <property type="project" value="InterPro"/>
</dbReference>
<comment type="similarity">
    <text evidence="8">Belongs to the glycosyltransferase 22 family.</text>
</comment>
<feature type="non-terminal residue" evidence="10">
    <location>
        <position position="1"/>
    </location>
</feature>
<keyword evidence="5 8" id="KW-0256">Endoplasmic reticulum</keyword>
<evidence type="ECO:0000256" key="7">
    <source>
        <dbReference type="ARBA" id="ARBA00023136"/>
    </source>
</evidence>
<keyword evidence="7 8" id="KW-0472">Membrane</keyword>
<feature type="domain" description="ATPase AAA-type core" evidence="9">
    <location>
        <begin position="739"/>
        <end position="804"/>
    </location>
</feature>
<evidence type="ECO:0000256" key="6">
    <source>
        <dbReference type="ARBA" id="ARBA00022989"/>
    </source>
</evidence>
<evidence type="ECO:0000256" key="3">
    <source>
        <dbReference type="ARBA" id="ARBA00022679"/>
    </source>
</evidence>
<dbReference type="InterPro" id="IPR005599">
    <property type="entry name" value="GPI_mannosylTrfase"/>
</dbReference>
<feature type="transmembrane region" description="Helical" evidence="8">
    <location>
        <begin position="269"/>
        <end position="286"/>
    </location>
</feature>
<proteinExistence type="inferred from homology"/>
<feature type="transmembrane region" description="Helical" evidence="8">
    <location>
        <begin position="298"/>
        <end position="315"/>
    </location>
</feature>
<keyword evidence="11" id="KW-1185">Reference proteome</keyword>
<dbReference type="Gene3D" id="3.40.50.300">
    <property type="entry name" value="P-loop containing nucleotide triphosphate hydrolases"/>
    <property type="match status" value="1"/>
</dbReference>
<dbReference type="GO" id="GO:0005789">
    <property type="term" value="C:endoplasmic reticulum membrane"/>
    <property type="evidence" value="ECO:0007669"/>
    <property type="project" value="UniProtKB-SubCell"/>
</dbReference>
<dbReference type="PANTHER" id="PTHR22760:SF4">
    <property type="entry name" value="GPI MANNOSYLTRANSFERASE 3"/>
    <property type="match status" value="1"/>
</dbReference>
<feature type="transmembrane region" description="Helical" evidence="8">
    <location>
        <begin position="321"/>
        <end position="337"/>
    </location>
</feature>
<reference evidence="10" key="1">
    <citation type="submission" date="2023-07" db="EMBL/GenBank/DDBJ databases">
        <title>Chromosome-level genome assembly of Artemia franciscana.</title>
        <authorList>
            <person name="Jo E."/>
        </authorList>
    </citation>
    <scope>NUCLEOTIDE SEQUENCE</scope>
    <source>
        <tissue evidence="10">Whole body</tissue>
    </source>
</reference>
<dbReference type="Pfam" id="PF00004">
    <property type="entry name" value="AAA"/>
    <property type="match status" value="1"/>
</dbReference>
<keyword evidence="6 8" id="KW-1133">Transmembrane helix</keyword>
<dbReference type="Proteomes" id="UP001187531">
    <property type="component" value="Unassembled WGS sequence"/>
</dbReference>
<dbReference type="InterPro" id="IPR027417">
    <property type="entry name" value="P-loop_NTPase"/>
</dbReference>
<feature type="transmembrane region" description="Helical" evidence="8">
    <location>
        <begin position="243"/>
        <end position="263"/>
    </location>
</feature>
<keyword evidence="3" id="KW-0808">Transferase</keyword>
<organism evidence="10 11">
    <name type="scientific">Artemia franciscana</name>
    <name type="common">Brine shrimp</name>
    <name type="synonym">Artemia sanfranciscana</name>
    <dbReference type="NCBI Taxonomy" id="6661"/>
    <lineage>
        <taxon>Eukaryota</taxon>
        <taxon>Metazoa</taxon>
        <taxon>Ecdysozoa</taxon>
        <taxon>Arthropoda</taxon>
        <taxon>Crustacea</taxon>
        <taxon>Branchiopoda</taxon>
        <taxon>Anostraca</taxon>
        <taxon>Artemiidae</taxon>
        <taxon>Artemia</taxon>
    </lineage>
</organism>
<comment type="caution">
    <text evidence="10">The sequence shown here is derived from an EMBL/GenBank/DDBJ whole genome shotgun (WGS) entry which is preliminary data.</text>
</comment>
<feature type="transmembrane region" description="Helical" evidence="8">
    <location>
        <begin position="14"/>
        <end position="33"/>
    </location>
</feature>
<evidence type="ECO:0000256" key="2">
    <source>
        <dbReference type="ARBA" id="ARBA00022676"/>
    </source>
</evidence>
<feature type="transmembrane region" description="Helical" evidence="8">
    <location>
        <begin position="344"/>
        <end position="365"/>
    </location>
</feature>
<dbReference type="GO" id="GO:0000026">
    <property type="term" value="F:alpha-1,2-mannosyltransferase activity"/>
    <property type="evidence" value="ECO:0007669"/>
    <property type="project" value="TreeGrafter"/>
</dbReference>
<evidence type="ECO:0000313" key="10">
    <source>
        <dbReference type="EMBL" id="KAK2723025.1"/>
    </source>
</evidence>
<keyword evidence="4 8" id="KW-0812">Transmembrane</keyword>
<feature type="transmembrane region" description="Helical" evidence="8">
    <location>
        <begin position="211"/>
        <end position="231"/>
    </location>
</feature>
<dbReference type="AlphaFoldDB" id="A0AA88I307"/>
<dbReference type="SUPFAM" id="SSF52540">
    <property type="entry name" value="P-loop containing nucleoside triphosphate hydrolases"/>
    <property type="match status" value="1"/>
</dbReference>
<evidence type="ECO:0000256" key="4">
    <source>
        <dbReference type="ARBA" id="ARBA00022692"/>
    </source>
</evidence>
<feature type="transmembrane region" description="Helical" evidence="8">
    <location>
        <begin position="61"/>
        <end position="79"/>
    </location>
</feature>
<dbReference type="Pfam" id="PF03901">
    <property type="entry name" value="Glyco_transf_22"/>
    <property type="match status" value="1"/>
</dbReference>
<gene>
    <name evidence="10" type="ORF">QYM36_003275</name>
</gene>
<dbReference type="GO" id="GO:0006506">
    <property type="term" value="P:GPI anchor biosynthetic process"/>
    <property type="evidence" value="ECO:0007669"/>
    <property type="project" value="TreeGrafter"/>
</dbReference>
<feature type="transmembrane region" description="Helical" evidence="8">
    <location>
        <begin position="169"/>
        <end position="191"/>
    </location>
</feature>
<dbReference type="InterPro" id="IPR003959">
    <property type="entry name" value="ATPase_AAA_core"/>
</dbReference>
<feature type="transmembrane region" description="Helical" evidence="8">
    <location>
        <begin position="117"/>
        <end position="136"/>
    </location>
</feature>
<evidence type="ECO:0000256" key="1">
    <source>
        <dbReference type="ARBA" id="ARBA00004477"/>
    </source>
</evidence>
<dbReference type="GO" id="GO:0016887">
    <property type="term" value="F:ATP hydrolysis activity"/>
    <property type="evidence" value="ECO:0007669"/>
    <property type="project" value="InterPro"/>
</dbReference>
<evidence type="ECO:0000313" key="11">
    <source>
        <dbReference type="Proteomes" id="UP001187531"/>
    </source>
</evidence>
<dbReference type="EMBL" id="JAVRJZ010000005">
    <property type="protein sequence ID" value="KAK2723025.1"/>
    <property type="molecule type" value="Genomic_DNA"/>
</dbReference>
<comment type="subcellular location">
    <subcellularLocation>
        <location evidence="1 8">Endoplasmic reticulum membrane</location>
        <topology evidence="1 8">Multi-pass membrane protein</topology>
    </subcellularLocation>
</comment>
<evidence type="ECO:0000256" key="5">
    <source>
        <dbReference type="ARBA" id="ARBA00022824"/>
    </source>
</evidence>
<accession>A0AA88I307</accession>
<name>A0AA88I307_ARTSF</name>
<sequence length="816" mass="93990">ILKAVVYIPKQTQVMWKLVLIRLSTLLFVQTWFVPDEYWQSTEVSHRLVFGSGELTWEFDYGLRSSVIIIIYALIFKTLKICGLDKPCFIIMAPRFFQLSVFTICEIMFLKAVKKKMGAHIYSWTYFFLASSWFVYYTCSRTLANTTELILLYLSLSGYGFIKEDPSSNIFYISGFISCLLRPTAVIFYAPLALANLFTQTNREIAVLVRAVPYMLIALFFSIIVDSYFYNRFIISQWNFIKFNVLMGGAAFFGTHHCLWYLTEGLPPLFGPVVVLSLIGFLSTWRKRVCSKFNYEKLVFGYTTIFACLIYSLQAHKEHRFLLPVVPFMCVLAATASHKTTNKVQSWIIAFTLLFNIPLGFYFSLFHQRAPLDVVRDLAAEANVKSNVSVLFLLPCHSTPMFSHVHYPIEEKYFTCVPNFNNDQNYVDEADRMFLHPIKTIEINLLNNFTYVIIGSYLEKEVMTVLKNYGYNLYWFYLAFSLKASWKNLFQKRLIYTIHKRFENRKTIHHRHLENKLEEGSLKAFVNHVVLLNVGFDFFSWVCIGRKKIFVLSSTKCSLEENCFVSQFFEENHKSDIINSIGKDDFYLSENPEIARECTISQIGMKNICQNPVIESFFEKSKLLSEDECFIIGNNKNTCNYLSRSDSSLFKVTFIKGLVKPNIKTCFVNRDTKLYVNPTLDCGKPSQVSKIVIHEYSNAFKEIPLVPYGLVSHFHKVSVLVKNYIQTVTQNIPVSNPRILIEGPKKAGKTILCRKIAKYFGLELEEKDLSDAATDSSGSTEVVLDRLLTDVGKSGPTLLFLRNITVSIIIFAVFIL</sequence>
<keyword evidence="2 8" id="KW-0328">Glycosyltransferase</keyword>
<dbReference type="PANTHER" id="PTHR22760">
    <property type="entry name" value="GLYCOSYLTRANSFERASE"/>
    <property type="match status" value="1"/>
</dbReference>
<protein>
    <recommendedName>
        <fullName evidence="8">Mannosyltransferase</fullName>
        <ecNumber evidence="8">2.4.1.-</ecNumber>
    </recommendedName>
</protein>